<accession>A0A9D9IRN2</accession>
<sequence length="119" mass="13884">MYYVTKRLEIAGCHRLELNYESQCSRMHGHNWIITVHCRAKELNENGMVCDFKHIKDTIHGYLDHGNFNELLPFNPTAENIAKWTCDQIPTCYKVTVQESDGNSATYIKDEFLNEDIQD</sequence>
<reference evidence="11" key="2">
    <citation type="journal article" date="2021" name="PeerJ">
        <title>Extensive microbial diversity within the chicken gut microbiome revealed by metagenomics and culture.</title>
        <authorList>
            <person name="Gilroy R."/>
            <person name="Ravi A."/>
            <person name="Getino M."/>
            <person name="Pursley I."/>
            <person name="Horton D.L."/>
            <person name="Alikhan N.F."/>
            <person name="Baker D."/>
            <person name="Gharbi K."/>
            <person name="Hall N."/>
            <person name="Watson M."/>
            <person name="Adriaenssens E.M."/>
            <person name="Foster-Nyarko E."/>
            <person name="Jarju S."/>
            <person name="Secka A."/>
            <person name="Antonio M."/>
            <person name="Oren A."/>
            <person name="Chaudhuri R.R."/>
            <person name="La Ragione R."/>
            <person name="Hildebrand F."/>
            <person name="Pallen M.J."/>
        </authorList>
    </citation>
    <scope>NUCLEOTIDE SEQUENCE</scope>
    <source>
        <strain evidence="11">6919</strain>
    </source>
</reference>
<evidence type="ECO:0000256" key="6">
    <source>
        <dbReference type="ARBA" id="ARBA00022723"/>
    </source>
</evidence>
<comment type="caution">
    <text evidence="11">The sequence shown here is derived from an EMBL/GenBank/DDBJ whole genome shotgun (WGS) entry which is preliminary data.</text>
</comment>
<evidence type="ECO:0000256" key="1">
    <source>
        <dbReference type="ARBA" id="ARBA00001947"/>
    </source>
</evidence>
<evidence type="ECO:0000313" key="12">
    <source>
        <dbReference type="Proteomes" id="UP000823598"/>
    </source>
</evidence>
<dbReference type="PANTHER" id="PTHR12589:SF7">
    <property type="entry name" value="6-PYRUVOYL TETRAHYDROBIOPTERIN SYNTHASE"/>
    <property type="match status" value="1"/>
</dbReference>
<gene>
    <name evidence="11" type="ORF">IAB88_08955</name>
</gene>
<evidence type="ECO:0000256" key="9">
    <source>
        <dbReference type="ARBA" id="ARBA00031449"/>
    </source>
</evidence>
<dbReference type="EC" id="4.1.2.50" evidence="4"/>
<dbReference type="InterPro" id="IPR038418">
    <property type="entry name" value="6-PTP_synth/QueD_sf"/>
</dbReference>
<dbReference type="GO" id="GO:0070497">
    <property type="term" value="F:6-carboxytetrahydropterin synthase activity"/>
    <property type="evidence" value="ECO:0007669"/>
    <property type="project" value="UniProtKB-EC"/>
</dbReference>
<dbReference type="Proteomes" id="UP000823598">
    <property type="component" value="Unassembled WGS sequence"/>
</dbReference>
<dbReference type="PANTHER" id="PTHR12589">
    <property type="entry name" value="PYRUVOYL TETRAHYDROBIOPTERIN SYNTHASE"/>
    <property type="match status" value="1"/>
</dbReference>
<name>A0A9D9IRN2_9BACT</name>
<dbReference type="SUPFAM" id="SSF55620">
    <property type="entry name" value="Tetrahydrobiopterin biosynthesis enzymes-like"/>
    <property type="match status" value="1"/>
</dbReference>
<evidence type="ECO:0000256" key="5">
    <source>
        <dbReference type="ARBA" id="ARBA00018141"/>
    </source>
</evidence>
<keyword evidence="8" id="KW-0456">Lyase</keyword>
<evidence type="ECO:0000256" key="10">
    <source>
        <dbReference type="ARBA" id="ARBA00048807"/>
    </source>
</evidence>
<dbReference type="InterPro" id="IPR007115">
    <property type="entry name" value="6-PTP_synth/QueD"/>
</dbReference>
<evidence type="ECO:0000256" key="2">
    <source>
        <dbReference type="ARBA" id="ARBA00005061"/>
    </source>
</evidence>
<dbReference type="GO" id="GO:0046872">
    <property type="term" value="F:metal ion binding"/>
    <property type="evidence" value="ECO:0007669"/>
    <property type="project" value="UniProtKB-KW"/>
</dbReference>
<evidence type="ECO:0000256" key="4">
    <source>
        <dbReference type="ARBA" id="ARBA00012982"/>
    </source>
</evidence>
<comment type="pathway">
    <text evidence="2">Purine metabolism; 7-cyano-7-deazaguanine biosynthesis.</text>
</comment>
<dbReference type="Gene3D" id="3.30.479.10">
    <property type="entry name" value="6-pyruvoyl tetrahydropterin synthase/QueD"/>
    <property type="match status" value="1"/>
</dbReference>
<dbReference type="EMBL" id="JADIMC010000103">
    <property type="protein sequence ID" value="MBO8477105.1"/>
    <property type="molecule type" value="Genomic_DNA"/>
</dbReference>
<comment type="similarity">
    <text evidence="3">Belongs to the PTPS family. QueD subfamily.</text>
</comment>
<proteinExistence type="inferred from homology"/>
<keyword evidence="6" id="KW-0479">Metal-binding</keyword>
<protein>
    <recommendedName>
        <fullName evidence="5">6-carboxy-5,6,7,8-tetrahydropterin synthase</fullName>
        <ecNumber evidence="4">4.1.2.50</ecNumber>
    </recommendedName>
    <alternativeName>
        <fullName evidence="9">Queuosine biosynthesis protein QueD</fullName>
    </alternativeName>
</protein>
<dbReference type="Pfam" id="PF01242">
    <property type="entry name" value="PTPS"/>
    <property type="match status" value="1"/>
</dbReference>
<evidence type="ECO:0000256" key="8">
    <source>
        <dbReference type="ARBA" id="ARBA00023239"/>
    </source>
</evidence>
<dbReference type="AlphaFoldDB" id="A0A9D9IRN2"/>
<organism evidence="11 12">
    <name type="scientific">Candidatus Limisoma faecipullorum</name>
    <dbReference type="NCBI Taxonomy" id="2840854"/>
    <lineage>
        <taxon>Bacteria</taxon>
        <taxon>Pseudomonadati</taxon>
        <taxon>Bacteroidota</taxon>
        <taxon>Bacteroidia</taxon>
        <taxon>Bacteroidales</taxon>
        <taxon>Candidatus Limisoma</taxon>
    </lineage>
</organism>
<evidence type="ECO:0000313" key="11">
    <source>
        <dbReference type="EMBL" id="MBO8477105.1"/>
    </source>
</evidence>
<reference evidence="11" key="1">
    <citation type="submission" date="2020-10" db="EMBL/GenBank/DDBJ databases">
        <authorList>
            <person name="Gilroy R."/>
        </authorList>
    </citation>
    <scope>NUCLEOTIDE SEQUENCE</scope>
    <source>
        <strain evidence="11">6919</strain>
    </source>
</reference>
<evidence type="ECO:0000256" key="3">
    <source>
        <dbReference type="ARBA" id="ARBA00008900"/>
    </source>
</evidence>
<evidence type="ECO:0000256" key="7">
    <source>
        <dbReference type="ARBA" id="ARBA00022833"/>
    </source>
</evidence>
<comment type="cofactor">
    <cofactor evidence="1">
        <name>Zn(2+)</name>
        <dbReference type="ChEBI" id="CHEBI:29105"/>
    </cofactor>
</comment>
<comment type="catalytic activity">
    <reaction evidence="10">
        <text>7,8-dihydroneopterin 3'-triphosphate + H2O = 6-carboxy-5,6,7,8-tetrahydropterin + triphosphate + acetaldehyde + 2 H(+)</text>
        <dbReference type="Rhea" id="RHEA:27966"/>
        <dbReference type="ChEBI" id="CHEBI:15343"/>
        <dbReference type="ChEBI" id="CHEBI:15377"/>
        <dbReference type="ChEBI" id="CHEBI:15378"/>
        <dbReference type="ChEBI" id="CHEBI:18036"/>
        <dbReference type="ChEBI" id="CHEBI:58462"/>
        <dbReference type="ChEBI" id="CHEBI:61032"/>
        <dbReference type="EC" id="4.1.2.50"/>
    </reaction>
</comment>
<keyword evidence="7" id="KW-0862">Zinc</keyword>